<name>A0A1F6MV80_9BACT</name>
<evidence type="ECO:0000259" key="3">
    <source>
        <dbReference type="Pfam" id="PF17147"/>
    </source>
</evidence>
<evidence type="ECO:0000313" key="5">
    <source>
        <dbReference type="Proteomes" id="UP000178347"/>
    </source>
</evidence>
<dbReference type="SUPFAM" id="SSF52518">
    <property type="entry name" value="Thiamin diphosphate-binding fold (THDP-binding)"/>
    <property type="match status" value="1"/>
</dbReference>
<evidence type="ECO:0000313" key="4">
    <source>
        <dbReference type="EMBL" id="OGH75569.1"/>
    </source>
</evidence>
<gene>
    <name evidence="4" type="ORF">A3G00_00320</name>
</gene>
<dbReference type="PANTHER" id="PTHR43088:SF1">
    <property type="entry name" value="SUBUNIT OF PYRUVATE:FLAVODOXIN OXIDOREDUCTASE"/>
    <property type="match status" value="1"/>
</dbReference>
<dbReference type="CDD" id="cd07034">
    <property type="entry name" value="TPP_PYR_PFOR_IOR-alpha_like"/>
    <property type="match status" value="1"/>
</dbReference>
<dbReference type="InterPro" id="IPR009014">
    <property type="entry name" value="Transketo_C/PFOR_II"/>
</dbReference>
<dbReference type="Pfam" id="PF17147">
    <property type="entry name" value="PFOR_II"/>
    <property type="match status" value="1"/>
</dbReference>
<evidence type="ECO:0008006" key="6">
    <source>
        <dbReference type="Google" id="ProtNLM"/>
    </source>
</evidence>
<organism evidence="4 5">
    <name type="scientific">Candidatus Magasanikbacteria bacterium RIFCSPLOWO2_12_FULL_43_12</name>
    <dbReference type="NCBI Taxonomy" id="1798692"/>
    <lineage>
        <taxon>Bacteria</taxon>
        <taxon>Candidatus Magasanikiibacteriota</taxon>
    </lineage>
</organism>
<dbReference type="Pfam" id="PF01855">
    <property type="entry name" value="POR_N"/>
    <property type="match status" value="1"/>
</dbReference>
<evidence type="ECO:0000259" key="2">
    <source>
        <dbReference type="Pfam" id="PF01855"/>
    </source>
</evidence>
<dbReference type="Proteomes" id="UP000178347">
    <property type="component" value="Unassembled WGS sequence"/>
</dbReference>
<feature type="domain" description="Pyruvate:ferredoxin oxidoreductase core" evidence="3">
    <location>
        <begin position="251"/>
        <end position="324"/>
    </location>
</feature>
<comment type="caution">
    <text evidence="4">The sequence shown here is derived from an EMBL/GenBank/DDBJ whole genome shotgun (WGS) entry which is preliminary data.</text>
</comment>
<keyword evidence="1" id="KW-0560">Oxidoreductase</keyword>
<dbReference type="InterPro" id="IPR029061">
    <property type="entry name" value="THDP-binding"/>
</dbReference>
<dbReference type="AlphaFoldDB" id="A0A1F6MV80"/>
<dbReference type="SUPFAM" id="SSF52922">
    <property type="entry name" value="TK C-terminal domain-like"/>
    <property type="match status" value="1"/>
</dbReference>
<dbReference type="Gene3D" id="3.40.50.970">
    <property type="match status" value="1"/>
</dbReference>
<dbReference type="PANTHER" id="PTHR43088">
    <property type="entry name" value="SUBUNIT OF PYRUVATE:FLAVODOXIN OXIDOREDUCTASE-RELATED"/>
    <property type="match status" value="1"/>
</dbReference>
<proteinExistence type="predicted"/>
<dbReference type="EMBL" id="MFQN01000006">
    <property type="protein sequence ID" value="OGH75569.1"/>
    <property type="molecule type" value="Genomic_DNA"/>
</dbReference>
<dbReference type="InterPro" id="IPR033412">
    <property type="entry name" value="PFOR_II"/>
</dbReference>
<protein>
    <recommendedName>
        <fullName evidence="6">Ferredoxin oxidoreductase</fullName>
    </recommendedName>
</protein>
<accession>A0A1F6MV80</accession>
<dbReference type="GO" id="GO:0016491">
    <property type="term" value="F:oxidoreductase activity"/>
    <property type="evidence" value="ECO:0007669"/>
    <property type="project" value="UniProtKB-KW"/>
</dbReference>
<evidence type="ECO:0000256" key="1">
    <source>
        <dbReference type="ARBA" id="ARBA00023002"/>
    </source>
</evidence>
<sequence length="347" mass="38096">MKEKQFLTGAEVVVKACIDAGAKMMFGYPITPGTEILSHWIREAQTDKSLKYLQTEDEIAAGFCVCGAVLAGEKAFTATAGPGTVLMQDALSMADGMRLPVVVIVVQRGGPSSGTVIYSQQEVNLAIHGGNGEGLRLVYSPSNLSELYEYTRLAFNNAWKYNFPTVVLSDGFLMKTRQLVDLDFKIKNFSAEPIISENTQKNIRNIYTFEEELGEKLAQDKKDFEKMGSEVIKSEVFCGRGQVATCPYFDELIIAHGIVAGAAKEAVDELQKAGKKVGLFRPITLSPFPKDELNKLAKSVKKIFIVESSMGQLRDLVKQNLDAAIEVDGLYKPAEGIEAEEVVKLFE</sequence>
<feature type="domain" description="Pyruvate flavodoxin/ferredoxin oxidoreductase pyrimidine binding" evidence="2">
    <location>
        <begin position="16"/>
        <end position="182"/>
    </location>
</feature>
<dbReference type="Gene3D" id="3.40.50.920">
    <property type="match status" value="1"/>
</dbReference>
<dbReference type="InterPro" id="IPR052368">
    <property type="entry name" value="2-oxoacid_oxidoreductase"/>
</dbReference>
<dbReference type="InterPro" id="IPR002880">
    <property type="entry name" value="Pyrv_Fd/Flavodoxin_OxRdtase_N"/>
</dbReference>
<reference evidence="4 5" key="1">
    <citation type="journal article" date="2016" name="Nat. Commun.">
        <title>Thousands of microbial genomes shed light on interconnected biogeochemical processes in an aquifer system.</title>
        <authorList>
            <person name="Anantharaman K."/>
            <person name="Brown C.T."/>
            <person name="Hug L.A."/>
            <person name="Sharon I."/>
            <person name="Castelle C.J."/>
            <person name="Probst A.J."/>
            <person name="Thomas B.C."/>
            <person name="Singh A."/>
            <person name="Wilkins M.J."/>
            <person name="Karaoz U."/>
            <person name="Brodie E.L."/>
            <person name="Williams K.H."/>
            <person name="Hubbard S.S."/>
            <person name="Banfield J.F."/>
        </authorList>
    </citation>
    <scope>NUCLEOTIDE SEQUENCE [LARGE SCALE GENOMIC DNA]</scope>
</reference>
<dbReference type="STRING" id="1798692.A3G00_00320"/>